<dbReference type="Proteomes" id="UP000887013">
    <property type="component" value="Unassembled WGS sequence"/>
</dbReference>
<dbReference type="AlphaFoldDB" id="A0A8X6MQV8"/>
<sequence>MVCVRIIAFLQLSNKGILSEDEHFLKIGENQLDVGRKNSGGDLRNGLVGVPIQGLSIEFFQHYLPSTGIPCLGELPLLFGCPGQREEDAASSSINTGARGELPKTTILNGFHIKGENA</sequence>
<comment type="caution">
    <text evidence="1">The sequence shown here is derived from an EMBL/GenBank/DDBJ whole genome shotgun (WGS) entry which is preliminary data.</text>
</comment>
<evidence type="ECO:0000313" key="1">
    <source>
        <dbReference type="EMBL" id="GFS72936.1"/>
    </source>
</evidence>
<reference evidence="1" key="1">
    <citation type="submission" date="2020-08" db="EMBL/GenBank/DDBJ databases">
        <title>Multicomponent nature underlies the extraordinary mechanical properties of spider dragline silk.</title>
        <authorList>
            <person name="Kono N."/>
            <person name="Nakamura H."/>
            <person name="Mori M."/>
            <person name="Yoshida Y."/>
            <person name="Ohtoshi R."/>
            <person name="Malay A.D."/>
            <person name="Moran D.A.P."/>
            <person name="Tomita M."/>
            <person name="Numata K."/>
            <person name="Arakawa K."/>
        </authorList>
    </citation>
    <scope>NUCLEOTIDE SEQUENCE</scope>
</reference>
<proteinExistence type="predicted"/>
<dbReference type="EMBL" id="BMAW01049878">
    <property type="protein sequence ID" value="GFS72936.1"/>
    <property type="molecule type" value="Genomic_DNA"/>
</dbReference>
<accession>A0A8X6MQV8</accession>
<evidence type="ECO:0000313" key="2">
    <source>
        <dbReference type="Proteomes" id="UP000887013"/>
    </source>
</evidence>
<gene>
    <name evidence="1" type="ORF">NPIL_530191</name>
</gene>
<keyword evidence="2" id="KW-1185">Reference proteome</keyword>
<name>A0A8X6MQV8_NEPPI</name>
<protein>
    <submittedName>
        <fullName evidence="1">Uncharacterized protein</fullName>
    </submittedName>
</protein>
<organism evidence="1 2">
    <name type="scientific">Nephila pilipes</name>
    <name type="common">Giant wood spider</name>
    <name type="synonym">Nephila maculata</name>
    <dbReference type="NCBI Taxonomy" id="299642"/>
    <lineage>
        <taxon>Eukaryota</taxon>
        <taxon>Metazoa</taxon>
        <taxon>Ecdysozoa</taxon>
        <taxon>Arthropoda</taxon>
        <taxon>Chelicerata</taxon>
        <taxon>Arachnida</taxon>
        <taxon>Araneae</taxon>
        <taxon>Araneomorphae</taxon>
        <taxon>Entelegynae</taxon>
        <taxon>Araneoidea</taxon>
        <taxon>Nephilidae</taxon>
        <taxon>Nephila</taxon>
    </lineage>
</organism>